<sequence>MVFIYFLIQLISSITYGIDLGTDSIKIARCKGKVFKSEIEKNKYNHDSTPNVFAYQDKTKWSFGEDAIGQCRIHPETCIQNERLPLTDELLFPNFPLKGYQIVSLILKQLTQQVHKHKIVIAVPPTFSGREKSYLYSALKIADIHCVRFITTTYAPIETFIREQLDWSFDVTAAFIDIGHSGIRISGFTYGNSKITQNFGYYNENLGGKSIDEKLFQIIAKRNNLQDIVTTKKDRFILLAKIKRAREQLSKLNKTIIEFKTINISITRDDIDYSCNEIKESLSLMIQSALKNNPDVLKKQSKVYLIGGCSQIPCLQNHIKELLPDNFIDTSMDPFSSVSKGASYILRSHYKHHNSLITNDYILVTDNNEFNLFTHEDHEDSVSTYQINNIDPKQVFHIYDKRDNNQEFIRFTIQKNHKGSKINLLDDIQDIINSAIEILADQFITPNEKELHFSMTYYLTPLPQISNRFRIKYETIGWEITKEIKERSKKAIKSMIKDQNQKLIVNENCKKIDDFKEFVKIKLKKFIITNWRRLSFPVISSHYDSKYNECLQQNDYDCPERKIDEILQNFKSKVSSFLKIDVSDYDKIQKGQIPNNNNNNKIKDENL</sequence>
<dbReference type="PANTHER" id="PTHR45639:SF3">
    <property type="entry name" value="HYPOXIA UP-REGULATED PROTEIN 1"/>
    <property type="match status" value="1"/>
</dbReference>
<dbReference type="EMBL" id="JAPFFF010000039">
    <property type="protein sequence ID" value="KAK8842010.1"/>
    <property type="molecule type" value="Genomic_DNA"/>
</dbReference>
<keyword evidence="4" id="KW-0732">Signal</keyword>
<dbReference type="SUPFAM" id="SSF53067">
    <property type="entry name" value="Actin-like ATPase domain"/>
    <property type="match status" value="2"/>
</dbReference>
<dbReference type="PANTHER" id="PTHR45639">
    <property type="entry name" value="HSC70CB, ISOFORM G-RELATED"/>
    <property type="match status" value="1"/>
</dbReference>
<comment type="caution">
    <text evidence="5">The sequence shown here is derived from an EMBL/GenBank/DDBJ whole genome shotgun (WGS) entry which is preliminary data.</text>
</comment>
<protein>
    <submittedName>
        <fullName evidence="5">Hypoxia up-regulated protein 1</fullName>
    </submittedName>
</protein>
<dbReference type="Gene3D" id="3.90.640.10">
    <property type="entry name" value="Actin, Chain A, domain 4"/>
    <property type="match status" value="1"/>
</dbReference>
<proteinExistence type="predicted"/>
<keyword evidence="1" id="KW-0547">Nucleotide-binding</keyword>
<organism evidence="5 6">
    <name type="scientific">Tritrichomonas musculus</name>
    <dbReference type="NCBI Taxonomy" id="1915356"/>
    <lineage>
        <taxon>Eukaryota</taxon>
        <taxon>Metamonada</taxon>
        <taxon>Parabasalia</taxon>
        <taxon>Tritrichomonadida</taxon>
        <taxon>Tritrichomonadidae</taxon>
        <taxon>Tritrichomonas</taxon>
    </lineage>
</organism>
<keyword evidence="6" id="KW-1185">Reference proteome</keyword>
<evidence type="ECO:0000256" key="3">
    <source>
        <dbReference type="ARBA" id="ARBA00023186"/>
    </source>
</evidence>
<evidence type="ECO:0000313" key="6">
    <source>
        <dbReference type="Proteomes" id="UP001470230"/>
    </source>
</evidence>
<accession>A0ABR2H737</accession>
<dbReference type="Gene3D" id="3.30.420.40">
    <property type="match status" value="3"/>
</dbReference>
<dbReference type="InterPro" id="IPR013126">
    <property type="entry name" value="Hsp_70_fam"/>
</dbReference>
<evidence type="ECO:0000256" key="1">
    <source>
        <dbReference type="ARBA" id="ARBA00022741"/>
    </source>
</evidence>
<evidence type="ECO:0000256" key="2">
    <source>
        <dbReference type="ARBA" id="ARBA00022840"/>
    </source>
</evidence>
<name>A0ABR2H737_9EUKA</name>
<evidence type="ECO:0000313" key="5">
    <source>
        <dbReference type="EMBL" id="KAK8842010.1"/>
    </source>
</evidence>
<feature type="chain" id="PRO_5047168105" evidence="4">
    <location>
        <begin position="18"/>
        <end position="607"/>
    </location>
</feature>
<dbReference type="Pfam" id="PF00012">
    <property type="entry name" value="HSP70"/>
    <property type="match status" value="1"/>
</dbReference>
<keyword evidence="2" id="KW-0067">ATP-binding</keyword>
<dbReference type="InterPro" id="IPR043129">
    <property type="entry name" value="ATPase_NBD"/>
</dbReference>
<dbReference type="Proteomes" id="UP001470230">
    <property type="component" value="Unassembled WGS sequence"/>
</dbReference>
<reference evidence="5 6" key="1">
    <citation type="submission" date="2024-04" db="EMBL/GenBank/DDBJ databases">
        <title>Tritrichomonas musculus Genome.</title>
        <authorList>
            <person name="Alves-Ferreira E."/>
            <person name="Grigg M."/>
            <person name="Lorenzi H."/>
            <person name="Galac M."/>
        </authorList>
    </citation>
    <scope>NUCLEOTIDE SEQUENCE [LARGE SCALE GENOMIC DNA]</scope>
    <source>
        <strain evidence="5 6">EAF2021</strain>
    </source>
</reference>
<gene>
    <name evidence="5" type="ORF">M9Y10_026224</name>
</gene>
<feature type="signal peptide" evidence="4">
    <location>
        <begin position="1"/>
        <end position="17"/>
    </location>
</feature>
<keyword evidence="3" id="KW-0143">Chaperone</keyword>
<evidence type="ECO:0000256" key="4">
    <source>
        <dbReference type="SAM" id="SignalP"/>
    </source>
</evidence>